<reference evidence="7" key="1">
    <citation type="submission" date="2020-10" db="EMBL/GenBank/DDBJ databases">
        <title>Connecting structure to function with the recovery of over 1000 high-quality activated sludge metagenome-assembled genomes encoding full-length rRNA genes using long-read sequencing.</title>
        <authorList>
            <person name="Singleton C.M."/>
            <person name="Petriglieri F."/>
            <person name="Kristensen J.M."/>
            <person name="Kirkegaard R.H."/>
            <person name="Michaelsen T.Y."/>
            <person name="Andersen M.H."/>
            <person name="Karst S.M."/>
            <person name="Dueholm M.S."/>
            <person name="Nielsen P.H."/>
            <person name="Albertsen M."/>
        </authorList>
    </citation>
    <scope>NUCLEOTIDE SEQUENCE</scope>
    <source>
        <strain evidence="7">Skiv_18-Q3-R9-52_MAXAC.067</strain>
    </source>
</reference>
<feature type="transmembrane region" description="Helical" evidence="6">
    <location>
        <begin position="29"/>
        <end position="47"/>
    </location>
</feature>
<name>A0A9D7XH40_9BACT</name>
<comment type="subcellular location">
    <subcellularLocation>
        <location evidence="1">Cell membrane</location>
        <topology evidence="1">Multi-pass membrane protein</topology>
    </subcellularLocation>
</comment>
<dbReference type="GO" id="GO:0005886">
    <property type="term" value="C:plasma membrane"/>
    <property type="evidence" value="ECO:0007669"/>
    <property type="project" value="UniProtKB-SubCell"/>
</dbReference>
<evidence type="ECO:0000256" key="1">
    <source>
        <dbReference type="ARBA" id="ARBA00004651"/>
    </source>
</evidence>
<evidence type="ECO:0000256" key="6">
    <source>
        <dbReference type="RuleBase" id="RU004379"/>
    </source>
</evidence>
<comment type="similarity">
    <text evidence="6">Belongs to the BI1 family.</text>
</comment>
<dbReference type="PANTHER" id="PTHR23291">
    <property type="entry name" value="BAX INHIBITOR-RELATED"/>
    <property type="match status" value="1"/>
</dbReference>
<proteinExistence type="inferred from homology"/>
<evidence type="ECO:0000256" key="3">
    <source>
        <dbReference type="ARBA" id="ARBA00022692"/>
    </source>
</evidence>
<feature type="transmembrane region" description="Helical" evidence="6">
    <location>
        <begin position="112"/>
        <end position="134"/>
    </location>
</feature>
<evidence type="ECO:0000313" key="7">
    <source>
        <dbReference type="EMBL" id="MBK9796951.1"/>
    </source>
</evidence>
<keyword evidence="4 6" id="KW-1133">Transmembrane helix</keyword>
<dbReference type="Proteomes" id="UP000886657">
    <property type="component" value="Unassembled WGS sequence"/>
</dbReference>
<keyword evidence="5 6" id="KW-0472">Membrane</keyword>
<gene>
    <name evidence="7" type="ORF">IPP58_10725</name>
</gene>
<organism evidence="7 8">
    <name type="scientific">Candidatus Geothrix skivensis</name>
    <dbReference type="NCBI Taxonomy" id="2954439"/>
    <lineage>
        <taxon>Bacteria</taxon>
        <taxon>Pseudomonadati</taxon>
        <taxon>Acidobacteriota</taxon>
        <taxon>Holophagae</taxon>
        <taxon>Holophagales</taxon>
        <taxon>Holophagaceae</taxon>
        <taxon>Geothrix</taxon>
    </lineage>
</organism>
<dbReference type="EMBL" id="JADKIO010000008">
    <property type="protein sequence ID" value="MBK9796951.1"/>
    <property type="molecule type" value="Genomic_DNA"/>
</dbReference>
<feature type="transmembrane region" description="Helical" evidence="6">
    <location>
        <begin position="56"/>
        <end position="76"/>
    </location>
</feature>
<feature type="transmembrane region" description="Helical" evidence="6">
    <location>
        <begin position="172"/>
        <end position="193"/>
    </location>
</feature>
<dbReference type="AlphaFoldDB" id="A0A9D7XH40"/>
<dbReference type="InterPro" id="IPR006214">
    <property type="entry name" value="Bax_inhibitor_1-related"/>
</dbReference>
<dbReference type="PANTHER" id="PTHR23291:SF115">
    <property type="entry name" value="MODULATOR OF FTSH PROTEASE YCCA"/>
    <property type="match status" value="1"/>
</dbReference>
<accession>A0A9D7XH40</accession>
<sequence length="198" mass="21055">MGGFAVAALGALSAPVVGPALIAMAGGFWHWILFGVQFGTLLFASAVSRKRPLNRIAYALFTYISGTIAGIIALLVARGAGFTPVFLAFGLTGVVFMTLTVTAFVSKKDFSFLRNFVIVGIAVMFFGSLAAAIFRLETFSLIISGVAVIACSAKLLWDTSTMLRTDDFGDPAGFALSLFVSLYNIFISLMNLLGGRRR</sequence>
<evidence type="ECO:0000256" key="4">
    <source>
        <dbReference type="ARBA" id="ARBA00022989"/>
    </source>
</evidence>
<dbReference type="Pfam" id="PF01027">
    <property type="entry name" value="Bax1-I"/>
    <property type="match status" value="1"/>
</dbReference>
<evidence type="ECO:0000313" key="8">
    <source>
        <dbReference type="Proteomes" id="UP000886657"/>
    </source>
</evidence>
<keyword evidence="3 6" id="KW-0812">Transmembrane</keyword>
<protein>
    <submittedName>
        <fullName evidence="7">Bax inhibitor-1 family protein</fullName>
    </submittedName>
</protein>
<evidence type="ECO:0000256" key="5">
    <source>
        <dbReference type="ARBA" id="ARBA00023136"/>
    </source>
</evidence>
<evidence type="ECO:0000256" key="2">
    <source>
        <dbReference type="ARBA" id="ARBA00022475"/>
    </source>
</evidence>
<comment type="caution">
    <text evidence="7">The sequence shown here is derived from an EMBL/GenBank/DDBJ whole genome shotgun (WGS) entry which is preliminary data.</text>
</comment>
<feature type="transmembrane region" description="Helical" evidence="6">
    <location>
        <begin position="82"/>
        <end position="105"/>
    </location>
</feature>
<keyword evidence="2" id="KW-1003">Cell membrane</keyword>